<dbReference type="Gene3D" id="3.40.50.150">
    <property type="entry name" value="Vaccinia Virus protein VP39"/>
    <property type="match status" value="1"/>
</dbReference>
<sequence>MRKYYNRIKQNILNNYRGTLLDIGHEKKKVLKERVSKSEIRNRISILQNTIENVKLNNTYDVVSCFFTLNDLTYTNISDMLENISKNINGIFSV</sequence>
<reference evidence="1 2" key="1">
    <citation type="submission" date="2016-08" db="EMBL/GenBank/DDBJ databases">
        <title>A Parts List for Fungal Cellulosomes Revealed by Comparative Genomics.</title>
        <authorList>
            <consortium name="DOE Joint Genome Institute"/>
            <person name="Haitjema C.H."/>
            <person name="Gilmore S.P."/>
            <person name="Henske J.K."/>
            <person name="Solomon K.V."/>
            <person name="De Groot R."/>
            <person name="Kuo A."/>
            <person name="Mondo S.J."/>
            <person name="Salamov A.A."/>
            <person name="Labutti K."/>
            <person name="Zhao Z."/>
            <person name="Chiniquy J."/>
            <person name="Barry K."/>
            <person name="Brewer H.M."/>
            <person name="Purvine S.O."/>
            <person name="Wright A.T."/>
            <person name="Boxma B."/>
            <person name="Van Alen T."/>
            <person name="Hackstein J.H."/>
            <person name="Baker S.E."/>
            <person name="Grigoriev I.V."/>
            <person name="O'Malley M.A."/>
        </authorList>
    </citation>
    <scope>NUCLEOTIDE SEQUENCE [LARGE SCALE GENOMIC DNA]</scope>
    <source>
        <strain evidence="1 2">S4</strain>
    </source>
</reference>
<organism evidence="1 2">
    <name type="scientific">Anaeromyces robustus</name>
    <dbReference type="NCBI Taxonomy" id="1754192"/>
    <lineage>
        <taxon>Eukaryota</taxon>
        <taxon>Fungi</taxon>
        <taxon>Fungi incertae sedis</taxon>
        <taxon>Chytridiomycota</taxon>
        <taxon>Chytridiomycota incertae sedis</taxon>
        <taxon>Neocallimastigomycetes</taxon>
        <taxon>Neocallimastigales</taxon>
        <taxon>Neocallimastigaceae</taxon>
        <taxon>Anaeromyces</taxon>
    </lineage>
</organism>
<evidence type="ECO:0000313" key="1">
    <source>
        <dbReference type="EMBL" id="ORX63263.1"/>
    </source>
</evidence>
<feature type="non-terminal residue" evidence="1">
    <location>
        <position position="94"/>
    </location>
</feature>
<evidence type="ECO:0000313" key="2">
    <source>
        <dbReference type="Proteomes" id="UP000193944"/>
    </source>
</evidence>
<dbReference type="OrthoDB" id="10459859at2759"/>
<proteinExistence type="predicted"/>
<gene>
    <name evidence="1" type="ORF">BCR32DRAFT_287909</name>
</gene>
<keyword evidence="2" id="KW-1185">Reference proteome</keyword>
<dbReference type="Proteomes" id="UP000193944">
    <property type="component" value="Unassembled WGS sequence"/>
</dbReference>
<name>A0A1Y1VQ40_9FUNG</name>
<dbReference type="AlphaFoldDB" id="A0A1Y1VQ40"/>
<dbReference type="SUPFAM" id="SSF53335">
    <property type="entry name" value="S-adenosyl-L-methionine-dependent methyltransferases"/>
    <property type="match status" value="1"/>
</dbReference>
<comment type="caution">
    <text evidence="1">The sequence shown here is derived from an EMBL/GenBank/DDBJ whole genome shotgun (WGS) entry which is preliminary data.</text>
</comment>
<dbReference type="InterPro" id="IPR029063">
    <property type="entry name" value="SAM-dependent_MTases_sf"/>
</dbReference>
<dbReference type="EMBL" id="MCFG01000663">
    <property type="protein sequence ID" value="ORX63263.1"/>
    <property type="molecule type" value="Genomic_DNA"/>
</dbReference>
<accession>A0A1Y1VQ40</accession>
<reference evidence="1 2" key="2">
    <citation type="submission" date="2016-08" db="EMBL/GenBank/DDBJ databases">
        <title>Pervasive Adenine N6-methylation of Active Genes in Fungi.</title>
        <authorList>
            <consortium name="DOE Joint Genome Institute"/>
            <person name="Mondo S.J."/>
            <person name="Dannebaum R.O."/>
            <person name="Kuo R.C."/>
            <person name="Labutti K."/>
            <person name="Haridas S."/>
            <person name="Kuo A."/>
            <person name="Salamov A."/>
            <person name="Ahrendt S.R."/>
            <person name="Lipzen A."/>
            <person name="Sullivan W."/>
            <person name="Andreopoulos W.B."/>
            <person name="Clum A."/>
            <person name="Lindquist E."/>
            <person name="Daum C."/>
            <person name="Ramamoorthy G.K."/>
            <person name="Gryganskyi A."/>
            <person name="Culley D."/>
            <person name="Magnuson J.K."/>
            <person name="James T.Y."/>
            <person name="O'Malley M.A."/>
            <person name="Stajich J.E."/>
            <person name="Spatafora J.W."/>
            <person name="Visel A."/>
            <person name="Grigoriev I.V."/>
        </authorList>
    </citation>
    <scope>NUCLEOTIDE SEQUENCE [LARGE SCALE GENOMIC DNA]</scope>
    <source>
        <strain evidence="1 2">S4</strain>
    </source>
</reference>
<protein>
    <submittedName>
        <fullName evidence="1">Uncharacterized protein</fullName>
    </submittedName>
</protein>